<name>A0A2T5U2M2_9SPHN</name>
<dbReference type="SUPFAM" id="SSF51905">
    <property type="entry name" value="FAD/NAD(P)-binding domain"/>
    <property type="match status" value="1"/>
</dbReference>
<dbReference type="OrthoDB" id="5792777at2"/>
<evidence type="ECO:0000313" key="2">
    <source>
        <dbReference type="EMBL" id="PTW45757.1"/>
    </source>
</evidence>
<dbReference type="PRINTS" id="PR00419">
    <property type="entry name" value="ADXRDTASE"/>
</dbReference>
<sequence length="314" mass="33309">MRIGIIGAGMAGLSCAHALRDQGHHPVLFDKSRGPGGRMSTRRIDTPLGEAAFDHGAQYLTARDPAFVAQVDRWAQAGHVARWSPAGSDAWVGTPAMNAPVRAMASDLDVRWNMAIDSLHHDGEWRIGDERYDVAIVAVPAEQVAPLVATHDGALADAARSAVSDPCWTVMAAFDGPVPLACDRVTDLGAIGSAVRNSAKPGRTGPEAWVLQAKADWSREHLEDTPDMVEQALLAAFADHIGAASPNVIATSAHRWRYAKTNALDRGAFWNADIQLGACGDWLLGPRIEAAWLSGQRLASLVGPTGSTAAEGDH</sequence>
<dbReference type="PANTHER" id="PTHR16128">
    <property type="entry name" value="FAD/NAD(P)-BINDING OXIDOREDUCTASE FAMILY PROTEIN"/>
    <property type="match status" value="1"/>
</dbReference>
<evidence type="ECO:0000313" key="3">
    <source>
        <dbReference type="Proteomes" id="UP000244013"/>
    </source>
</evidence>
<dbReference type="Gene3D" id="3.50.50.60">
    <property type="entry name" value="FAD/NAD(P)-binding domain"/>
    <property type="match status" value="1"/>
</dbReference>
<gene>
    <name evidence="2" type="ORF">C8J25_1067</name>
</gene>
<dbReference type="RefSeq" id="WP_107954593.1">
    <property type="nucleotide sequence ID" value="NZ_QAYE01000006.1"/>
</dbReference>
<dbReference type="PROSITE" id="PS51257">
    <property type="entry name" value="PROKAR_LIPOPROTEIN"/>
    <property type="match status" value="1"/>
</dbReference>
<dbReference type="GO" id="GO:0016491">
    <property type="term" value="F:oxidoreductase activity"/>
    <property type="evidence" value="ECO:0007669"/>
    <property type="project" value="InterPro"/>
</dbReference>
<protein>
    <recommendedName>
        <fullName evidence="1">Amine oxidase domain-containing protein</fullName>
    </recommendedName>
</protein>
<dbReference type="Pfam" id="PF01593">
    <property type="entry name" value="Amino_oxidase"/>
    <property type="match status" value="1"/>
</dbReference>
<dbReference type="Pfam" id="PF13450">
    <property type="entry name" value="NAD_binding_8"/>
    <property type="match status" value="1"/>
</dbReference>
<proteinExistence type="predicted"/>
<dbReference type="PANTHER" id="PTHR16128:SF5">
    <property type="entry name" value="FAD_NAD(P)-BINDING OXIDOREDUCTASE FAMILY PROTEIN"/>
    <property type="match status" value="1"/>
</dbReference>
<reference evidence="2 3" key="1">
    <citation type="submission" date="2018-04" db="EMBL/GenBank/DDBJ databases">
        <title>Genomic Encyclopedia of Type Strains, Phase III (KMG-III): the genomes of soil and plant-associated and newly described type strains.</title>
        <authorList>
            <person name="Whitman W."/>
        </authorList>
    </citation>
    <scope>NUCLEOTIDE SEQUENCE [LARGE SCALE GENOMIC DNA]</scope>
    <source>
        <strain evidence="2 3">MA-olki</strain>
    </source>
</reference>
<dbReference type="GeneID" id="91006355"/>
<organism evidence="2 3">
    <name type="scientific">Sphingomonas faeni</name>
    <dbReference type="NCBI Taxonomy" id="185950"/>
    <lineage>
        <taxon>Bacteria</taxon>
        <taxon>Pseudomonadati</taxon>
        <taxon>Pseudomonadota</taxon>
        <taxon>Alphaproteobacteria</taxon>
        <taxon>Sphingomonadales</taxon>
        <taxon>Sphingomonadaceae</taxon>
        <taxon>Sphingomonas</taxon>
    </lineage>
</organism>
<accession>A0A2T5U2M2</accession>
<dbReference type="Proteomes" id="UP000244013">
    <property type="component" value="Unassembled WGS sequence"/>
</dbReference>
<evidence type="ECO:0000259" key="1">
    <source>
        <dbReference type="Pfam" id="PF01593"/>
    </source>
</evidence>
<comment type="caution">
    <text evidence="2">The sequence shown here is derived from an EMBL/GenBank/DDBJ whole genome shotgun (WGS) entry which is preliminary data.</text>
</comment>
<dbReference type="InterPro" id="IPR002937">
    <property type="entry name" value="Amino_oxidase"/>
</dbReference>
<dbReference type="InterPro" id="IPR036188">
    <property type="entry name" value="FAD/NAD-bd_sf"/>
</dbReference>
<feature type="domain" description="Amine oxidase" evidence="1">
    <location>
        <begin position="86"/>
        <end position="258"/>
    </location>
</feature>
<dbReference type="Gene3D" id="3.90.660.10">
    <property type="match status" value="1"/>
</dbReference>
<dbReference type="EMBL" id="QAYE01000006">
    <property type="protein sequence ID" value="PTW45757.1"/>
    <property type="molecule type" value="Genomic_DNA"/>
</dbReference>
<dbReference type="AlphaFoldDB" id="A0A2T5U2M2"/>